<organism evidence="2 3">
    <name type="scientific">Carya illinoinensis</name>
    <name type="common">Pecan</name>
    <dbReference type="NCBI Taxonomy" id="32201"/>
    <lineage>
        <taxon>Eukaryota</taxon>
        <taxon>Viridiplantae</taxon>
        <taxon>Streptophyta</taxon>
        <taxon>Embryophyta</taxon>
        <taxon>Tracheophyta</taxon>
        <taxon>Spermatophyta</taxon>
        <taxon>Magnoliopsida</taxon>
        <taxon>eudicotyledons</taxon>
        <taxon>Gunneridae</taxon>
        <taxon>Pentapetalae</taxon>
        <taxon>rosids</taxon>
        <taxon>fabids</taxon>
        <taxon>Fagales</taxon>
        <taxon>Juglandaceae</taxon>
        <taxon>Carya</taxon>
    </lineage>
</organism>
<proteinExistence type="predicted"/>
<dbReference type="Pfam" id="PF22936">
    <property type="entry name" value="Pol_BBD"/>
    <property type="match status" value="1"/>
</dbReference>
<name>A0A922AFL2_CARIL</name>
<gene>
    <name evidence="2" type="ORF">I3842_13G005600</name>
</gene>
<evidence type="ECO:0000313" key="3">
    <source>
        <dbReference type="Proteomes" id="UP000811246"/>
    </source>
</evidence>
<sequence length="133" mass="14412">MDSACTFHMCSRIDWFTTYESINGDSVLVGNDMACDIVGIGSVEIKMYDGIVRTLSNVRHIPSLKKNLISLGILDSFGYQYSAGGGVIRVYKGSSVVMTGKKTDGLYFLQGSTVIGGASSDVPDSDITHLWRM</sequence>
<feature type="domain" description="Retrovirus-related Pol polyprotein from transposon TNT 1-94-like beta-barrel" evidence="1">
    <location>
        <begin position="1"/>
        <end position="79"/>
    </location>
</feature>
<protein>
    <recommendedName>
        <fullName evidence="1">Retrovirus-related Pol polyprotein from transposon TNT 1-94-like beta-barrel domain-containing protein</fullName>
    </recommendedName>
</protein>
<dbReference type="Proteomes" id="UP000811246">
    <property type="component" value="Chromosome 13"/>
</dbReference>
<evidence type="ECO:0000259" key="1">
    <source>
        <dbReference type="Pfam" id="PF22936"/>
    </source>
</evidence>
<evidence type="ECO:0000313" key="2">
    <source>
        <dbReference type="EMBL" id="KAG6679715.1"/>
    </source>
</evidence>
<dbReference type="AlphaFoldDB" id="A0A922AFL2"/>
<dbReference type="EMBL" id="CM031837">
    <property type="protein sequence ID" value="KAG6679715.1"/>
    <property type="molecule type" value="Genomic_DNA"/>
</dbReference>
<dbReference type="PANTHER" id="PTHR47592">
    <property type="entry name" value="PBF68 PROTEIN"/>
    <property type="match status" value="1"/>
</dbReference>
<reference evidence="2" key="1">
    <citation type="submission" date="2021-01" db="EMBL/GenBank/DDBJ databases">
        <authorList>
            <person name="Lovell J.T."/>
            <person name="Bentley N."/>
            <person name="Bhattarai G."/>
            <person name="Jenkins J.W."/>
            <person name="Sreedasyam A."/>
            <person name="Alarcon Y."/>
            <person name="Bock C."/>
            <person name="Boston L."/>
            <person name="Carlson J."/>
            <person name="Cervantes K."/>
            <person name="Clermont K."/>
            <person name="Krom N."/>
            <person name="Kubenka K."/>
            <person name="Mamidi S."/>
            <person name="Mattison C."/>
            <person name="Monteros M."/>
            <person name="Pisani C."/>
            <person name="Plott C."/>
            <person name="Rajasekar S."/>
            <person name="Rhein H.S."/>
            <person name="Rohla C."/>
            <person name="Song M."/>
            <person name="Hilaire R.S."/>
            <person name="Shu S."/>
            <person name="Wells L."/>
            <person name="Wang X."/>
            <person name="Webber J."/>
            <person name="Heerema R.J."/>
            <person name="Klein P."/>
            <person name="Conner P."/>
            <person name="Grauke L."/>
            <person name="Grimwood J."/>
            <person name="Schmutz J."/>
            <person name="Randall J.J."/>
        </authorList>
    </citation>
    <scope>NUCLEOTIDE SEQUENCE</scope>
    <source>
        <tissue evidence="2">Leaf</tissue>
    </source>
</reference>
<comment type="caution">
    <text evidence="2">The sequence shown here is derived from an EMBL/GenBank/DDBJ whole genome shotgun (WGS) entry which is preliminary data.</text>
</comment>
<accession>A0A922AFL2</accession>
<dbReference type="InterPro" id="IPR054722">
    <property type="entry name" value="PolX-like_BBD"/>
</dbReference>